<dbReference type="Pfam" id="PF00583">
    <property type="entry name" value="Acetyltransf_1"/>
    <property type="match status" value="1"/>
</dbReference>
<dbReference type="CDD" id="cd04301">
    <property type="entry name" value="NAT_SF"/>
    <property type="match status" value="1"/>
</dbReference>
<dbReference type="Gene3D" id="3.40.630.30">
    <property type="match status" value="1"/>
</dbReference>
<dbReference type="AlphaFoldDB" id="A0AA38XB89"/>
<dbReference type="PROSITE" id="PS51186">
    <property type="entry name" value="GNAT"/>
    <property type="match status" value="1"/>
</dbReference>
<dbReference type="InterPro" id="IPR000182">
    <property type="entry name" value="GNAT_dom"/>
</dbReference>
<dbReference type="GO" id="GO:0016747">
    <property type="term" value="F:acyltransferase activity, transferring groups other than amino-acyl groups"/>
    <property type="evidence" value="ECO:0007669"/>
    <property type="project" value="InterPro"/>
</dbReference>
<evidence type="ECO:0000259" key="3">
    <source>
        <dbReference type="PROSITE" id="PS51186"/>
    </source>
</evidence>
<dbReference type="PANTHER" id="PTHR43420">
    <property type="entry name" value="ACETYLTRANSFERASE"/>
    <property type="match status" value="1"/>
</dbReference>
<evidence type="ECO:0000256" key="2">
    <source>
        <dbReference type="ARBA" id="ARBA00023315"/>
    </source>
</evidence>
<feature type="domain" description="N-acetyltransferase" evidence="3">
    <location>
        <begin position="29"/>
        <end position="200"/>
    </location>
</feature>
<dbReference type="InterPro" id="IPR016181">
    <property type="entry name" value="Acyl_CoA_acyltransferase"/>
</dbReference>
<sequence>MASFSIDVLPSPALNHDTLLQYSARLKALRLRSLKGDTKSFISKYESEVGQPEDFWLARLRNDRAVHLILARDSTESSDLELLQKQWVGFVVIVAPSRGNVKHTGQRSSAEWEMSALYIEPDVRGQGLGKRLVEATIDYIGKHGFKDEGETPVCLTSVRHGNDSALGLYQKLGFFVIEPNEHIEKEGRSYLATQLRFDFQQMP</sequence>
<dbReference type="InterPro" id="IPR050680">
    <property type="entry name" value="YpeA/RimI_acetyltransf"/>
</dbReference>
<dbReference type="SUPFAM" id="SSF55729">
    <property type="entry name" value="Acyl-CoA N-acyltransferases (Nat)"/>
    <property type="match status" value="1"/>
</dbReference>
<gene>
    <name evidence="4" type="ORF">H2200_006247</name>
</gene>
<keyword evidence="1" id="KW-0808">Transferase</keyword>
<organism evidence="4 5">
    <name type="scientific">Cladophialophora chaetospira</name>
    <dbReference type="NCBI Taxonomy" id="386627"/>
    <lineage>
        <taxon>Eukaryota</taxon>
        <taxon>Fungi</taxon>
        <taxon>Dikarya</taxon>
        <taxon>Ascomycota</taxon>
        <taxon>Pezizomycotina</taxon>
        <taxon>Eurotiomycetes</taxon>
        <taxon>Chaetothyriomycetidae</taxon>
        <taxon>Chaetothyriales</taxon>
        <taxon>Herpotrichiellaceae</taxon>
        <taxon>Cladophialophora</taxon>
    </lineage>
</organism>
<dbReference type="Proteomes" id="UP001172673">
    <property type="component" value="Unassembled WGS sequence"/>
</dbReference>
<name>A0AA38XB89_9EURO</name>
<evidence type="ECO:0000313" key="4">
    <source>
        <dbReference type="EMBL" id="KAJ9609918.1"/>
    </source>
</evidence>
<proteinExistence type="predicted"/>
<evidence type="ECO:0000256" key="1">
    <source>
        <dbReference type="ARBA" id="ARBA00022679"/>
    </source>
</evidence>
<accession>A0AA38XB89</accession>
<reference evidence="4" key="1">
    <citation type="submission" date="2022-10" db="EMBL/GenBank/DDBJ databases">
        <title>Culturing micro-colonial fungi from biological soil crusts in the Mojave desert and describing Neophaeococcomyces mojavensis, and introducing the new genera and species Taxawa tesnikishii.</title>
        <authorList>
            <person name="Kurbessoian T."/>
            <person name="Stajich J.E."/>
        </authorList>
    </citation>
    <scope>NUCLEOTIDE SEQUENCE</scope>
    <source>
        <strain evidence="4">TK_41</strain>
    </source>
</reference>
<protein>
    <recommendedName>
        <fullName evidence="3">N-acetyltransferase domain-containing protein</fullName>
    </recommendedName>
</protein>
<comment type="caution">
    <text evidence="4">The sequence shown here is derived from an EMBL/GenBank/DDBJ whole genome shotgun (WGS) entry which is preliminary data.</text>
</comment>
<keyword evidence="2" id="KW-0012">Acyltransferase</keyword>
<keyword evidence="5" id="KW-1185">Reference proteome</keyword>
<evidence type="ECO:0000313" key="5">
    <source>
        <dbReference type="Proteomes" id="UP001172673"/>
    </source>
</evidence>
<dbReference type="EMBL" id="JAPDRK010000008">
    <property type="protein sequence ID" value="KAJ9609918.1"/>
    <property type="molecule type" value="Genomic_DNA"/>
</dbReference>